<keyword evidence="2" id="KW-0216">Detoxification</keyword>
<dbReference type="InterPro" id="IPR004136">
    <property type="entry name" value="NMO"/>
</dbReference>
<keyword evidence="8" id="KW-0503">Monooxygenase</keyword>
<accession>A0AAJ4NQ54</accession>
<name>A0AAJ4NQ54_9GAMM</name>
<dbReference type="GO" id="GO:0018580">
    <property type="term" value="F:nitronate monooxygenase activity"/>
    <property type="evidence" value="ECO:0007669"/>
    <property type="project" value="InterPro"/>
</dbReference>
<evidence type="ECO:0000256" key="7">
    <source>
        <dbReference type="ARBA" id="ARBA00049401"/>
    </source>
</evidence>
<evidence type="ECO:0000256" key="2">
    <source>
        <dbReference type="ARBA" id="ARBA00022575"/>
    </source>
</evidence>
<sequence>MNLLNLKYPIIQAPMAGNILPVDIIAKVSNEGMLGMIPAGYLSLNDLERMIVDVQSKLLDKTNLVGVNLFIENHKNQVLIKNARVTELEFEMIKVEDRYKEFLVPQSISHSDYIDLILRHNIKVVSMTFGLLDSYLIQELKNKNVTVIANITSMEEAIEADSRGVDVLVVQGCEAGGHQATFLSEKANDISTLNLLLQIRDAFPKKYIIAAGGISLNNMSDFLNHGANYVQIGSAFMMTKESNLSEVCKKFIQDNFDTTITKNITGKYARGVKNMLISDSSILKYNFPLQHYHTSNLRKLAKAKDIYDLQSLWIGSNQDNTEILGIDDLIEKLKSKYLKFKT</sequence>
<protein>
    <recommendedName>
        <fullName evidence="6">Propionate 3-nitronate monooxygenase</fullName>
    </recommendedName>
</protein>
<dbReference type="AlphaFoldDB" id="A0AAJ4NQ54"/>
<evidence type="ECO:0000256" key="3">
    <source>
        <dbReference type="ARBA" id="ARBA00022630"/>
    </source>
</evidence>
<gene>
    <name evidence="8" type="ORF">KQR59_03170</name>
</gene>
<comment type="catalytic activity">
    <reaction evidence="7">
        <text>3 propionate 3-nitronate + 3 O2 + H2O = 3 3-oxopropanoate + 2 nitrate + nitrite + H2O2 + 3 H(+)</text>
        <dbReference type="Rhea" id="RHEA:57332"/>
        <dbReference type="ChEBI" id="CHEBI:15377"/>
        <dbReference type="ChEBI" id="CHEBI:15378"/>
        <dbReference type="ChEBI" id="CHEBI:15379"/>
        <dbReference type="ChEBI" id="CHEBI:16240"/>
        <dbReference type="ChEBI" id="CHEBI:16301"/>
        <dbReference type="ChEBI" id="CHEBI:17632"/>
        <dbReference type="ChEBI" id="CHEBI:33190"/>
        <dbReference type="ChEBI" id="CHEBI:136067"/>
    </reaction>
</comment>
<dbReference type="KEGG" id="fsr:KQR59_03170"/>
<keyword evidence="4" id="KW-0288">FMN</keyword>
<evidence type="ECO:0000256" key="1">
    <source>
        <dbReference type="ARBA" id="ARBA00001917"/>
    </source>
</evidence>
<proteinExistence type="predicted"/>
<keyword evidence="3" id="KW-0285">Flavoprotein</keyword>
<organism evidence="8 9">
    <name type="scientific">Francisella salimarina</name>
    <dbReference type="NCBI Taxonomy" id="2599927"/>
    <lineage>
        <taxon>Bacteria</taxon>
        <taxon>Pseudomonadati</taxon>
        <taxon>Pseudomonadota</taxon>
        <taxon>Gammaproteobacteria</taxon>
        <taxon>Thiotrichales</taxon>
        <taxon>Francisellaceae</taxon>
        <taxon>Francisella</taxon>
    </lineage>
</organism>
<keyword evidence="5" id="KW-0560">Oxidoreductase</keyword>
<evidence type="ECO:0000256" key="5">
    <source>
        <dbReference type="ARBA" id="ARBA00023002"/>
    </source>
</evidence>
<evidence type="ECO:0000256" key="4">
    <source>
        <dbReference type="ARBA" id="ARBA00022643"/>
    </source>
</evidence>
<dbReference type="PANTHER" id="PTHR42747">
    <property type="entry name" value="NITRONATE MONOOXYGENASE-RELATED"/>
    <property type="match status" value="1"/>
</dbReference>
<evidence type="ECO:0000313" key="9">
    <source>
        <dbReference type="Proteomes" id="UP000683421"/>
    </source>
</evidence>
<comment type="cofactor">
    <cofactor evidence="1">
        <name>FMN</name>
        <dbReference type="ChEBI" id="CHEBI:58210"/>
    </cofactor>
</comment>
<dbReference type="EMBL" id="CP076680">
    <property type="protein sequence ID" value="QWU99893.1"/>
    <property type="molecule type" value="Genomic_DNA"/>
</dbReference>
<evidence type="ECO:0000256" key="6">
    <source>
        <dbReference type="ARBA" id="ARBA00031155"/>
    </source>
</evidence>
<dbReference type="Pfam" id="PF03060">
    <property type="entry name" value="NMO"/>
    <property type="match status" value="1"/>
</dbReference>
<dbReference type="GO" id="GO:0009636">
    <property type="term" value="P:response to toxic substance"/>
    <property type="evidence" value="ECO:0007669"/>
    <property type="project" value="UniProtKB-KW"/>
</dbReference>
<reference evidence="8 9" key="1">
    <citation type="submission" date="2021-06" db="EMBL/GenBank/DDBJ databases">
        <title>Ulceroglandular infection and bacteremia caused by Francisella salimarina in an immunocompromised patient, France.</title>
        <authorList>
            <person name="Hennebique A."/>
            <person name="Caspar Y."/>
            <person name="Maurin M."/>
            <person name="Boisset S."/>
            <person name="Pelloux I."/>
            <person name="Gallego-Hernanz M.P."/>
            <person name="Burucoa C."/>
            <person name="Cazenave-Roblot F."/>
            <person name="Plouzeau C."/>
            <person name="Rammaert B."/>
        </authorList>
    </citation>
    <scope>NUCLEOTIDE SEQUENCE [LARGE SCALE GENOMIC DNA]</scope>
    <source>
        <strain evidence="8 9">CHUGA-F75</strain>
    </source>
</reference>
<evidence type="ECO:0000313" key="8">
    <source>
        <dbReference type="EMBL" id="QWU99893.1"/>
    </source>
</evidence>
<keyword evidence="9" id="KW-1185">Reference proteome</keyword>
<dbReference type="Proteomes" id="UP000683421">
    <property type="component" value="Chromosome"/>
</dbReference>
<dbReference type="RefSeq" id="WP_216692540.1">
    <property type="nucleotide sequence ID" value="NZ_CP076680.1"/>
</dbReference>
<dbReference type="CDD" id="cd04730">
    <property type="entry name" value="NPD_like"/>
    <property type="match status" value="1"/>
</dbReference>
<dbReference type="PANTHER" id="PTHR42747:SF3">
    <property type="entry name" value="NITRONATE MONOOXYGENASE-RELATED"/>
    <property type="match status" value="1"/>
</dbReference>